<gene>
    <name evidence="11" type="ORF">GGG17_15265</name>
</gene>
<dbReference type="InterPro" id="IPR005845">
    <property type="entry name" value="A-D-PHexomutase_a/b/a-II"/>
</dbReference>
<dbReference type="GO" id="GO:0016868">
    <property type="term" value="F:intramolecular phosphotransferase activity"/>
    <property type="evidence" value="ECO:0007669"/>
    <property type="project" value="InterPro"/>
</dbReference>
<evidence type="ECO:0000313" key="12">
    <source>
        <dbReference type="Proteomes" id="UP000431092"/>
    </source>
</evidence>
<dbReference type="PRINTS" id="PR00509">
    <property type="entry name" value="PGMPMM"/>
</dbReference>
<dbReference type="GO" id="GO:0005975">
    <property type="term" value="P:carbohydrate metabolic process"/>
    <property type="evidence" value="ECO:0007669"/>
    <property type="project" value="InterPro"/>
</dbReference>
<dbReference type="PANTHER" id="PTHR43771">
    <property type="entry name" value="PHOSPHOMANNOMUTASE"/>
    <property type="match status" value="1"/>
</dbReference>
<dbReference type="Gene3D" id="3.30.310.50">
    <property type="entry name" value="Alpha-D-phosphohexomutase, C-terminal domain"/>
    <property type="match status" value="1"/>
</dbReference>
<keyword evidence="4" id="KW-0479">Metal-binding</keyword>
<proteinExistence type="inferred from homology"/>
<dbReference type="InterPro" id="IPR005843">
    <property type="entry name" value="A-D-PHexomutase_C"/>
</dbReference>
<dbReference type="Pfam" id="PF00408">
    <property type="entry name" value="PGM_PMM_IV"/>
    <property type="match status" value="1"/>
</dbReference>
<feature type="domain" description="Alpha-D-phosphohexomutase alpha/beta/alpha" evidence="8">
    <location>
        <begin position="12"/>
        <end position="128"/>
    </location>
</feature>
<dbReference type="AlphaFoldDB" id="A0A6I3IAR0"/>
<dbReference type="PANTHER" id="PTHR43771:SF1">
    <property type="entry name" value="PHOSPHOMANNOMUTASE"/>
    <property type="match status" value="1"/>
</dbReference>
<sequence>MTSRTDLSTFVKAYDVRGLVPEQLDAAVARALGSAFARAVILPEGARSLVVGHDMRPSSPELSRAFADGAMQHGVDVTLIGLCSTDGLYFAAGHLDVPGAMFTASHNPAAYNGIKLCRSGARPVGQESGLAEVRDLAQEILDGASETAEGEPGSVVERDLLGEYAGFLRSLVDLSSPRRSDPITVVVDAGNGMGGLTVPAVLGDAAGLPALPLEVVPLYFELDGTFPHHEANPLEPANLVDLQRAVVEQGADLGLAFDGDADRCFVVDERGEAVSPSAITGLIVARETARMTQAGASPSDLTFVHNVITSRAVPEVVAEVGARAVRTRVGHSYIKATMADNAAVFGGEHSAHYYFKDFWYADTGMLAAMHVLAALGEQDGPLSELVTRYDRYAASGEINSTVDDQAARSAEVTAWAHERGLHVDELDGLTATHEADGDEPLWWVNVRPSNTEPLLRLNVEAADRATMERVRDEVLTIIRGKA</sequence>
<feature type="domain" description="Alpha-D-phosphohexomutase alpha/beta/alpha" evidence="9">
    <location>
        <begin position="163"/>
        <end position="271"/>
    </location>
</feature>
<evidence type="ECO:0000256" key="2">
    <source>
        <dbReference type="ARBA" id="ARBA00010231"/>
    </source>
</evidence>
<keyword evidence="3" id="KW-0597">Phosphoprotein</keyword>
<dbReference type="InterPro" id="IPR036900">
    <property type="entry name" value="A-D-PHexomutase_C_sf"/>
</dbReference>
<feature type="domain" description="Alpha-D-phosphohexomutase C-terminal" evidence="7">
    <location>
        <begin position="397"/>
        <end position="475"/>
    </location>
</feature>
<evidence type="ECO:0000259" key="10">
    <source>
        <dbReference type="Pfam" id="PF02880"/>
    </source>
</evidence>
<evidence type="ECO:0000256" key="6">
    <source>
        <dbReference type="ARBA" id="ARBA00023235"/>
    </source>
</evidence>
<evidence type="ECO:0000259" key="8">
    <source>
        <dbReference type="Pfam" id="PF02878"/>
    </source>
</evidence>
<feature type="domain" description="Alpha-D-phosphohexomutase alpha/beta/alpha" evidence="10">
    <location>
        <begin position="292"/>
        <end position="392"/>
    </location>
</feature>
<keyword evidence="12" id="KW-1185">Reference proteome</keyword>
<evidence type="ECO:0000259" key="7">
    <source>
        <dbReference type="Pfam" id="PF00408"/>
    </source>
</evidence>
<dbReference type="Proteomes" id="UP000431092">
    <property type="component" value="Unassembled WGS sequence"/>
</dbReference>
<comment type="cofactor">
    <cofactor evidence="1">
        <name>Mg(2+)</name>
        <dbReference type="ChEBI" id="CHEBI:18420"/>
    </cofactor>
</comment>
<dbReference type="InterPro" id="IPR016055">
    <property type="entry name" value="A-D-PHexomutase_a/b/a-I/II/III"/>
</dbReference>
<name>A0A6I3IAR0_9MICO</name>
<dbReference type="NCBIfam" id="NF007088">
    <property type="entry name" value="PRK09542.1"/>
    <property type="match status" value="1"/>
</dbReference>
<evidence type="ECO:0000256" key="4">
    <source>
        <dbReference type="ARBA" id="ARBA00022723"/>
    </source>
</evidence>
<dbReference type="Pfam" id="PF02879">
    <property type="entry name" value="PGM_PMM_II"/>
    <property type="match status" value="1"/>
</dbReference>
<protein>
    <submittedName>
        <fullName evidence="11">Phosphomannomutase/phosphoglucomutase</fullName>
    </submittedName>
</protein>
<comment type="similarity">
    <text evidence="2">Belongs to the phosphohexose mutase family.</text>
</comment>
<dbReference type="CDD" id="cd03089">
    <property type="entry name" value="PMM_PGM"/>
    <property type="match status" value="1"/>
</dbReference>
<dbReference type="InterPro" id="IPR005844">
    <property type="entry name" value="A-D-PHexomutase_a/b/a-I"/>
</dbReference>
<evidence type="ECO:0000259" key="9">
    <source>
        <dbReference type="Pfam" id="PF02879"/>
    </source>
</evidence>
<dbReference type="SUPFAM" id="SSF55957">
    <property type="entry name" value="Phosphoglucomutase, C-terminal domain"/>
    <property type="match status" value="1"/>
</dbReference>
<reference evidence="11 12" key="1">
    <citation type="submission" date="2019-11" db="EMBL/GenBank/DDBJ databases">
        <title>Whole genome sequencing identifies a novel species of the genus Arsenicicoccus isolated from human blood.</title>
        <authorList>
            <person name="Jeong J.H."/>
            <person name="Kweon O.J."/>
            <person name="Kim H.R."/>
            <person name="Kim T.-H."/>
            <person name="Ha S.-M."/>
            <person name="Lee M.-K."/>
        </authorList>
    </citation>
    <scope>NUCLEOTIDE SEQUENCE [LARGE SCALE GENOMIC DNA]</scope>
    <source>
        <strain evidence="11 12">MKL-02</strain>
    </source>
</reference>
<keyword evidence="5" id="KW-0460">Magnesium</keyword>
<dbReference type="SUPFAM" id="SSF53738">
    <property type="entry name" value="Phosphoglucomutase, first 3 domains"/>
    <property type="match status" value="3"/>
</dbReference>
<organism evidence="11 12">
    <name type="scientific">Arsenicicoccus cauae</name>
    <dbReference type="NCBI Taxonomy" id="2663847"/>
    <lineage>
        <taxon>Bacteria</taxon>
        <taxon>Bacillati</taxon>
        <taxon>Actinomycetota</taxon>
        <taxon>Actinomycetes</taxon>
        <taxon>Micrococcales</taxon>
        <taxon>Intrasporangiaceae</taxon>
        <taxon>Arsenicicoccus</taxon>
    </lineage>
</organism>
<dbReference type="Pfam" id="PF02880">
    <property type="entry name" value="PGM_PMM_III"/>
    <property type="match status" value="1"/>
</dbReference>
<evidence type="ECO:0000313" key="11">
    <source>
        <dbReference type="EMBL" id="MTB73294.1"/>
    </source>
</evidence>
<evidence type="ECO:0000256" key="3">
    <source>
        <dbReference type="ARBA" id="ARBA00022553"/>
    </source>
</evidence>
<dbReference type="EMBL" id="WLVL01000056">
    <property type="protein sequence ID" value="MTB73294.1"/>
    <property type="molecule type" value="Genomic_DNA"/>
</dbReference>
<dbReference type="Gene3D" id="3.40.120.10">
    <property type="entry name" value="Alpha-D-Glucose-1,6-Bisphosphate, subunit A, domain 3"/>
    <property type="match status" value="3"/>
</dbReference>
<dbReference type="InterPro" id="IPR005846">
    <property type="entry name" value="A-D-PHexomutase_a/b/a-III"/>
</dbReference>
<evidence type="ECO:0000256" key="1">
    <source>
        <dbReference type="ARBA" id="ARBA00001946"/>
    </source>
</evidence>
<dbReference type="InterPro" id="IPR005841">
    <property type="entry name" value="Alpha-D-phosphohexomutase_SF"/>
</dbReference>
<keyword evidence="6" id="KW-0413">Isomerase</keyword>
<comment type="caution">
    <text evidence="11">The sequence shown here is derived from an EMBL/GenBank/DDBJ whole genome shotgun (WGS) entry which is preliminary data.</text>
</comment>
<dbReference type="RefSeq" id="WP_288797666.1">
    <property type="nucleotide sequence ID" value="NZ_CP171001.1"/>
</dbReference>
<evidence type="ECO:0000256" key="5">
    <source>
        <dbReference type="ARBA" id="ARBA00022842"/>
    </source>
</evidence>
<dbReference type="Pfam" id="PF02878">
    <property type="entry name" value="PGM_PMM_I"/>
    <property type="match status" value="1"/>
</dbReference>
<accession>A0A6I3IAR0</accession>
<dbReference type="GO" id="GO:0046872">
    <property type="term" value="F:metal ion binding"/>
    <property type="evidence" value="ECO:0007669"/>
    <property type="project" value="UniProtKB-KW"/>
</dbReference>